<dbReference type="AlphaFoldDB" id="W6Y1F3"/>
<dbReference type="OrthoDB" id="2687452at2759"/>
<evidence type="ECO:0008006" key="4">
    <source>
        <dbReference type="Google" id="ProtNLM"/>
    </source>
</evidence>
<evidence type="ECO:0000313" key="3">
    <source>
        <dbReference type="Proteomes" id="UP000053841"/>
    </source>
</evidence>
<dbReference type="KEGG" id="bze:COCCADRAFT_95677"/>
<dbReference type="GeneID" id="19153994"/>
<reference evidence="2 3" key="1">
    <citation type="journal article" date="2013" name="PLoS Genet.">
        <title>Comparative genome structure, secondary metabolite, and effector coding capacity across Cochliobolus pathogens.</title>
        <authorList>
            <person name="Condon B.J."/>
            <person name="Leng Y."/>
            <person name="Wu D."/>
            <person name="Bushley K.E."/>
            <person name="Ohm R.A."/>
            <person name="Otillar R."/>
            <person name="Martin J."/>
            <person name="Schackwitz W."/>
            <person name="Grimwood J."/>
            <person name="MohdZainudin N."/>
            <person name="Xue C."/>
            <person name="Wang R."/>
            <person name="Manning V.A."/>
            <person name="Dhillon B."/>
            <person name="Tu Z.J."/>
            <person name="Steffenson B.J."/>
            <person name="Salamov A."/>
            <person name="Sun H."/>
            <person name="Lowry S."/>
            <person name="LaButti K."/>
            <person name="Han J."/>
            <person name="Copeland A."/>
            <person name="Lindquist E."/>
            <person name="Barry K."/>
            <person name="Schmutz J."/>
            <person name="Baker S.E."/>
            <person name="Ciuffetti L.M."/>
            <person name="Grigoriev I.V."/>
            <person name="Zhong S."/>
            <person name="Turgeon B.G."/>
        </authorList>
    </citation>
    <scope>NUCLEOTIDE SEQUENCE [LARGE SCALE GENOMIC DNA]</scope>
    <source>
        <strain evidence="2 3">26-R-13</strain>
    </source>
</reference>
<name>W6Y1F3_COCC2</name>
<gene>
    <name evidence="2" type="ORF">COCCADRAFT_95677</name>
</gene>
<sequence length="168" mass="18819">MISPPPPSSHHNSIPTSSQDNDSPCSSSTATPTAATTVQNTLTSQATGGDPVIGQVTLGGRFTCLSKICRDDETLTFNRHADFKRHYTNMHARKLTEYFCPEKGCHRSRHPADGKKGRSFKGRRDKMKEHVKTVHDNRARKRRRVEESEEKDEDEDPLGTDGNDKSRL</sequence>
<accession>W6Y1F3</accession>
<feature type="compositionally biased region" description="Low complexity" evidence="1">
    <location>
        <begin position="9"/>
        <end position="33"/>
    </location>
</feature>
<feature type="region of interest" description="Disordered" evidence="1">
    <location>
        <begin position="103"/>
        <end position="168"/>
    </location>
</feature>
<keyword evidence="3" id="KW-1185">Reference proteome</keyword>
<dbReference type="eggNOG" id="ENOG502R8PB">
    <property type="taxonomic scope" value="Eukaryota"/>
</dbReference>
<dbReference type="Proteomes" id="UP000053841">
    <property type="component" value="Unassembled WGS sequence"/>
</dbReference>
<dbReference type="RefSeq" id="XP_007712116.1">
    <property type="nucleotide sequence ID" value="XM_007713926.1"/>
</dbReference>
<evidence type="ECO:0000256" key="1">
    <source>
        <dbReference type="SAM" id="MobiDB-lite"/>
    </source>
</evidence>
<feature type="compositionally biased region" description="Basic and acidic residues" evidence="1">
    <location>
        <begin position="126"/>
        <end position="137"/>
    </location>
</feature>
<dbReference type="EMBL" id="KI964607">
    <property type="protein sequence ID" value="EUC33587.1"/>
    <property type="molecule type" value="Genomic_DNA"/>
</dbReference>
<organism evidence="2 3">
    <name type="scientific">Cochliobolus carbonum (strain 26-R-13)</name>
    <name type="common">Maize leaf spot fungus</name>
    <name type="synonym">Bipolaris zeicola</name>
    <dbReference type="NCBI Taxonomy" id="930089"/>
    <lineage>
        <taxon>Eukaryota</taxon>
        <taxon>Fungi</taxon>
        <taxon>Dikarya</taxon>
        <taxon>Ascomycota</taxon>
        <taxon>Pezizomycotina</taxon>
        <taxon>Dothideomycetes</taxon>
        <taxon>Pleosporomycetidae</taxon>
        <taxon>Pleosporales</taxon>
        <taxon>Pleosporineae</taxon>
        <taxon>Pleosporaceae</taxon>
        <taxon>Bipolaris</taxon>
    </lineage>
</organism>
<feature type="region of interest" description="Disordered" evidence="1">
    <location>
        <begin position="1"/>
        <end position="33"/>
    </location>
</feature>
<evidence type="ECO:0000313" key="2">
    <source>
        <dbReference type="EMBL" id="EUC33587.1"/>
    </source>
</evidence>
<dbReference type="HOGENOM" id="CLU_149729_0_0_1"/>
<feature type="compositionally biased region" description="Acidic residues" evidence="1">
    <location>
        <begin position="147"/>
        <end position="158"/>
    </location>
</feature>
<protein>
    <recommendedName>
        <fullName evidence="4">C2H2-type domain-containing protein</fullName>
    </recommendedName>
</protein>
<proteinExistence type="predicted"/>